<evidence type="ECO:0000313" key="7">
    <source>
        <dbReference type="Proteomes" id="UP001530293"/>
    </source>
</evidence>
<dbReference type="AlphaFoldDB" id="A0ABD3MG45"/>
<comment type="subcellular location">
    <subcellularLocation>
        <location evidence="4">Peroxisome membrane</location>
    </subcellularLocation>
</comment>
<evidence type="ECO:0000256" key="5">
    <source>
        <dbReference type="SAM" id="MobiDB-lite"/>
    </source>
</evidence>
<comment type="caution">
    <text evidence="6">The sequence shown here is derived from an EMBL/GenBank/DDBJ whole genome shotgun (WGS) entry which is preliminary data.</text>
</comment>
<evidence type="ECO:0000256" key="4">
    <source>
        <dbReference type="ARBA" id="ARBA00046271"/>
    </source>
</evidence>
<protein>
    <submittedName>
        <fullName evidence="6">Uncharacterized protein</fullName>
    </submittedName>
</protein>
<sequence length="344" mass="38775">MSNIRHRKPTTTTSTEAAANVVVNVDDSPPSVSDCESWERSFDDGNHTNGHDDDDDDDISSNPSPNSSAAPPAAPTSTSTTISSLDQFLSTYCTFSARTFTTDQGLKVLQWSLWALSYMTKSNQRNKHLSPSLRKLYLELSFTRYVLRFYGFLQSLEGYRSGSWAGGGAWKNPLIPKIAKYVLAGSMLFYYPLEHVAYIGWQVPQLVPRVNANKFSAISCWFWTVYIVGDFWMNCLKWKELKMKMSDLGERMLTGRTKRGADGGDANDEKENTVAELQNEVLTIRKSIRHIKLQLTRCLLFILPCINWSLPNWATDPLLDEGPLNGLMLAEAYTSVYQSLCSMR</sequence>
<proteinExistence type="predicted"/>
<feature type="compositionally biased region" description="Low complexity" evidence="5">
    <location>
        <begin position="60"/>
        <end position="79"/>
    </location>
</feature>
<evidence type="ECO:0000256" key="3">
    <source>
        <dbReference type="ARBA" id="ARBA00023140"/>
    </source>
</evidence>
<feature type="compositionally biased region" description="Basic and acidic residues" evidence="5">
    <location>
        <begin position="37"/>
        <end position="51"/>
    </location>
</feature>
<evidence type="ECO:0000256" key="2">
    <source>
        <dbReference type="ARBA" id="ARBA00023136"/>
    </source>
</evidence>
<evidence type="ECO:0000256" key="1">
    <source>
        <dbReference type="ARBA" id="ARBA00022593"/>
    </source>
</evidence>
<dbReference type="Pfam" id="PF05648">
    <property type="entry name" value="PEX11"/>
    <property type="match status" value="1"/>
</dbReference>
<evidence type="ECO:0000313" key="6">
    <source>
        <dbReference type="EMBL" id="KAL3759525.1"/>
    </source>
</evidence>
<keyword evidence="2" id="KW-0472">Membrane</keyword>
<dbReference type="GO" id="GO:0005778">
    <property type="term" value="C:peroxisomal membrane"/>
    <property type="evidence" value="ECO:0007669"/>
    <property type="project" value="UniProtKB-SubCell"/>
</dbReference>
<dbReference type="PANTHER" id="PTHR12652">
    <property type="entry name" value="PEROXISOMAL BIOGENESIS FACTOR 11"/>
    <property type="match status" value="1"/>
</dbReference>
<accession>A0ABD3MG45</accession>
<dbReference type="Proteomes" id="UP001530293">
    <property type="component" value="Unassembled WGS sequence"/>
</dbReference>
<feature type="compositionally biased region" description="Low complexity" evidence="5">
    <location>
        <begin position="10"/>
        <end position="35"/>
    </location>
</feature>
<dbReference type="InterPro" id="IPR008733">
    <property type="entry name" value="PEX11"/>
</dbReference>
<keyword evidence="1" id="KW-0962">Peroxisome biogenesis</keyword>
<dbReference type="EMBL" id="JALLBG020000200">
    <property type="protein sequence ID" value="KAL3759525.1"/>
    <property type="molecule type" value="Genomic_DNA"/>
</dbReference>
<organism evidence="6 7">
    <name type="scientific">Discostella pseudostelligera</name>
    <dbReference type="NCBI Taxonomy" id="259834"/>
    <lineage>
        <taxon>Eukaryota</taxon>
        <taxon>Sar</taxon>
        <taxon>Stramenopiles</taxon>
        <taxon>Ochrophyta</taxon>
        <taxon>Bacillariophyta</taxon>
        <taxon>Coscinodiscophyceae</taxon>
        <taxon>Thalassiosirophycidae</taxon>
        <taxon>Stephanodiscales</taxon>
        <taxon>Stephanodiscaceae</taxon>
        <taxon>Discostella</taxon>
    </lineage>
</organism>
<keyword evidence="3" id="KW-0576">Peroxisome</keyword>
<gene>
    <name evidence="6" type="ORF">ACHAWU_000824</name>
</gene>
<name>A0ABD3MG45_9STRA</name>
<dbReference type="GO" id="GO:0007031">
    <property type="term" value="P:peroxisome organization"/>
    <property type="evidence" value="ECO:0007669"/>
    <property type="project" value="UniProtKB-KW"/>
</dbReference>
<reference evidence="6 7" key="1">
    <citation type="submission" date="2024-10" db="EMBL/GenBank/DDBJ databases">
        <title>Updated reference genomes for cyclostephanoid diatoms.</title>
        <authorList>
            <person name="Roberts W.R."/>
            <person name="Alverson A.J."/>
        </authorList>
    </citation>
    <scope>NUCLEOTIDE SEQUENCE [LARGE SCALE GENOMIC DNA]</scope>
    <source>
        <strain evidence="6 7">AJA232-27</strain>
    </source>
</reference>
<keyword evidence="7" id="KW-1185">Reference proteome</keyword>
<feature type="region of interest" description="Disordered" evidence="5">
    <location>
        <begin position="1"/>
        <end position="79"/>
    </location>
</feature>
<dbReference type="PANTHER" id="PTHR12652:SF25">
    <property type="entry name" value="MICROBODY (PEROXISOME) PROLIFERATION PROTEIN PEROXIN 11C (EUROFUNG)"/>
    <property type="match status" value="1"/>
</dbReference>